<dbReference type="AlphaFoldDB" id="A0A7D5PDS9"/>
<feature type="transmembrane region" description="Helical" evidence="1">
    <location>
        <begin position="103"/>
        <end position="122"/>
    </location>
</feature>
<keyword evidence="1" id="KW-0812">Transmembrane</keyword>
<reference evidence="2 3" key="1">
    <citation type="submission" date="2020-07" db="EMBL/GenBank/DDBJ databases">
        <title>Halosimplex litoreum sp. nov. and Halosimplex rubrum sp. nov., isolated from different salt environments.</title>
        <authorList>
            <person name="Cui H."/>
        </authorList>
    </citation>
    <scope>NUCLEOTIDE SEQUENCE [LARGE SCALE GENOMIC DNA]</scope>
    <source>
        <strain evidence="2 3">R2</strain>
    </source>
</reference>
<dbReference type="KEGG" id="hpel:HZS54_25765"/>
<dbReference type="OrthoDB" id="382780at2157"/>
<feature type="transmembrane region" description="Helical" evidence="1">
    <location>
        <begin position="142"/>
        <end position="158"/>
    </location>
</feature>
<protein>
    <submittedName>
        <fullName evidence="2">Uncharacterized protein</fullName>
    </submittedName>
</protein>
<accession>A0A7D5PDS9</accession>
<dbReference type="EMBL" id="CP058909">
    <property type="protein sequence ID" value="QLH84825.1"/>
    <property type="molecule type" value="Genomic_DNA"/>
</dbReference>
<evidence type="ECO:0000256" key="1">
    <source>
        <dbReference type="SAM" id="Phobius"/>
    </source>
</evidence>
<dbReference type="RefSeq" id="WP_179919902.1">
    <property type="nucleotide sequence ID" value="NZ_CP058909.1"/>
</dbReference>
<sequence length="208" mass="23378">MKEDQEKLLVGTGVVVIWFLLSRSLANWITDNYYLIESISLLLIFGLLYEVWTSTGGKEDFLDILIFIGDEFHRTWAQIGLLFGVTSLVYTSMIVRQAVEARFGPLAVVQLLAIIGIISRAFVNVRAEKDPWAILNGERDTYLVYAAGLLALVLSYVIRGTYSPFSTIHNAVVIFLSTLLPAAYLYVFAAGKDLPSLKDLFSMERRTR</sequence>
<dbReference type="GeneID" id="56086076"/>
<feature type="transmembrane region" description="Helical" evidence="1">
    <location>
        <begin position="33"/>
        <end position="52"/>
    </location>
</feature>
<evidence type="ECO:0000313" key="2">
    <source>
        <dbReference type="EMBL" id="QLH84825.1"/>
    </source>
</evidence>
<feature type="transmembrane region" description="Helical" evidence="1">
    <location>
        <begin position="72"/>
        <end position="91"/>
    </location>
</feature>
<keyword evidence="1" id="KW-1133">Transmembrane helix</keyword>
<evidence type="ECO:0000313" key="3">
    <source>
        <dbReference type="Proteomes" id="UP000509346"/>
    </source>
</evidence>
<feature type="transmembrane region" description="Helical" evidence="1">
    <location>
        <begin position="6"/>
        <end position="26"/>
    </location>
</feature>
<keyword evidence="1" id="KW-0472">Membrane</keyword>
<proteinExistence type="predicted"/>
<dbReference type="Proteomes" id="UP000509346">
    <property type="component" value="Chromosome"/>
</dbReference>
<gene>
    <name evidence="2" type="ORF">HZS54_25765</name>
</gene>
<organism evidence="2 3">
    <name type="scientific">Halosimplex pelagicum</name>
    <dbReference type="NCBI Taxonomy" id="869886"/>
    <lineage>
        <taxon>Archaea</taxon>
        <taxon>Methanobacteriati</taxon>
        <taxon>Methanobacteriota</taxon>
        <taxon>Stenosarchaea group</taxon>
        <taxon>Halobacteria</taxon>
        <taxon>Halobacteriales</taxon>
        <taxon>Haloarculaceae</taxon>
        <taxon>Halosimplex</taxon>
    </lineage>
</organism>
<name>A0A7D5PDS9_9EURY</name>
<keyword evidence="3" id="KW-1185">Reference proteome</keyword>
<feature type="transmembrane region" description="Helical" evidence="1">
    <location>
        <begin position="170"/>
        <end position="189"/>
    </location>
</feature>